<feature type="compositionally biased region" description="Polar residues" evidence="1">
    <location>
        <begin position="162"/>
        <end position="171"/>
    </location>
</feature>
<proteinExistence type="predicted"/>
<reference evidence="2 3" key="1">
    <citation type="submission" date="2020-03" db="EMBL/GenBank/DDBJ databases">
        <title>Dissostichus mawsoni Genome sequencing and assembly.</title>
        <authorList>
            <person name="Park H."/>
        </authorList>
    </citation>
    <scope>NUCLEOTIDE SEQUENCE [LARGE SCALE GENOMIC DNA]</scope>
    <source>
        <strain evidence="2">DM0001</strain>
        <tissue evidence="2">Muscle</tissue>
    </source>
</reference>
<evidence type="ECO:0000256" key="1">
    <source>
        <dbReference type="SAM" id="MobiDB-lite"/>
    </source>
</evidence>
<name>A0A7J5Y4E3_DISMA</name>
<protein>
    <submittedName>
        <fullName evidence="2">Uncharacterized protein</fullName>
    </submittedName>
</protein>
<evidence type="ECO:0000313" key="3">
    <source>
        <dbReference type="Proteomes" id="UP000518266"/>
    </source>
</evidence>
<organism evidence="2 3">
    <name type="scientific">Dissostichus mawsoni</name>
    <name type="common">Antarctic cod</name>
    <dbReference type="NCBI Taxonomy" id="36200"/>
    <lineage>
        <taxon>Eukaryota</taxon>
        <taxon>Metazoa</taxon>
        <taxon>Chordata</taxon>
        <taxon>Craniata</taxon>
        <taxon>Vertebrata</taxon>
        <taxon>Euteleostomi</taxon>
        <taxon>Actinopterygii</taxon>
        <taxon>Neopterygii</taxon>
        <taxon>Teleostei</taxon>
        <taxon>Neoteleostei</taxon>
        <taxon>Acanthomorphata</taxon>
        <taxon>Eupercaria</taxon>
        <taxon>Perciformes</taxon>
        <taxon>Notothenioidei</taxon>
        <taxon>Nototheniidae</taxon>
        <taxon>Dissostichus</taxon>
    </lineage>
</organism>
<keyword evidence="3" id="KW-1185">Reference proteome</keyword>
<feature type="region of interest" description="Disordered" evidence="1">
    <location>
        <begin position="131"/>
        <end position="198"/>
    </location>
</feature>
<dbReference type="Proteomes" id="UP000518266">
    <property type="component" value="Unassembled WGS sequence"/>
</dbReference>
<feature type="compositionally biased region" description="Low complexity" evidence="1">
    <location>
        <begin position="139"/>
        <end position="155"/>
    </location>
</feature>
<gene>
    <name evidence="2" type="ORF">F7725_013625</name>
</gene>
<dbReference type="AlphaFoldDB" id="A0A7J5Y4E3"/>
<accession>A0A7J5Y4E3</accession>
<dbReference type="EMBL" id="JAAKFY010000016">
    <property type="protein sequence ID" value="KAF3844284.1"/>
    <property type="molecule type" value="Genomic_DNA"/>
</dbReference>
<sequence>MVDSRFCIDTLHRGHIVRRDVSLFGRRDPVEGFGKPPVPSAFVQSLQRVPGAEAQVLLGPYWTAGQYTRGTSPPVQSPPLRGRWPALLLRAAAPRCGEALASAGDALRLGRRGAGGARAVCRRPAIVTGGLGLVPPPRQLGGSRRPRGGSPLASPAEYEGVPTTSHSSGPTYPSPEEEFPRSSCYSSTVSHPHTHTSK</sequence>
<comment type="caution">
    <text evidence="2">The sequence shown here is derived from an EMBL/GenBank/DDBJ whole genome shotgun (WGS) entry which is preliminary data.</text>
</comment>
<evidence type="ECO:0000313" key="2">
    <source>
        <dbReference type="EMBL" id="KAF3844284.1"/>
    </source>
</evidence>